<dbReference type="Gene3D" id="1.10.1660.10">
    <property type="match status" value="1"/>
</dbReference>
<feature type="domain" description="HTH merR-type" evidence="3">
    <location>
        <begin position="1"/>
        <end position="71"/>
    </location>
</feature>
<evidence type="ECO:0000256" key="2">
    <source>
        <dbReference type="SAM" id="MobiDB-lite"/>
    </source>
</evidence>
<dbReference type="SUPFAM" id="SSF46955">
    <property type="entry name" value="Putative DNA-binding domain"/>
    <property type="match status" value="1"/>
</dbReference>
<sequence length="241" mass="27059">MFYKVGELAKATGLTVRALHHYDHVGLVRPSGRTASGHRLYDESDVRRLYEVLALRQLGLPLEGISAALAGTTGLAELLARHRDHLDRQLVAMRTLRAHLTTMLARIPGEQTGVTDFLALIREVTTVDETVKRYFSETQLAELAERRTRLGEQAIEDVQRRWQDLIPRVQQAVEAGTDPTATAGRELGREWMALLESFHGGDSGLRDSLYRMQAENSAEIQQQHGGPSPEQLDFIRRATQR</sequence>
<dbReference type="GO" id="GO:0003677">
    <property type="term" value="F:DNA binding"/>
    <property type="evidence" value="ECO:0007669"/>
    <property type="project" value="UniProtKB-KW"/>
</dbReference>
<keyword evidence="5" id="KW-1185">Reference proteome</keyword>
<protein>
    <submittedName>
        <fullName evidence="4">DNA-binding transcriptional MerR regulator</fullName>
    </submittedName>
</protein>
<evidence type="ECO:0000313" key="5">
    <source>
        <dbReference type="Proteomes" id="UP000549616"/>
    </source>
</evidence>
<name>A0A853B678_9PSEU</name>
<dbReference type="EMBL" id="JACCFK010000001">
    <property type="protein sequence ID" value="NYI90274.1"/>
    <property type="molecule type" value="Genomic_DNA"/>
</dbReference>
<dbReference type="Proteomes" id="UP000549616">
    <property type="component" value="Unassembled WGS sequence"/>
</dbReference>
<dbReference type="PROSITE" id="PS50937">
    <property type="entry name" value="HTH_MERR_2"/>
    <property type="match status" value="1"/>
</dbReference>
<proteinExistence type="predicted"/>
<dbReference type="PROSITE" id="PS00552">
    <property type="entry name" value="HTH_MERR_1"/>
    <property type="match status" value="1"/>
</dbReference>
<comment type="caution">
    <text evidence="4">The sequence shown here is derived from an EMBL/GenBank/DDBJ whole genome shotgun (WGS) entry which is preliminary data.</text>
</comment>
<evidence type="ECO:0000313" key="4">
    <source>
        <dbReference type="EMBL" id="NYI90274.1"/>
    </source>
</evidence>
<dbReference type="Pfam" id="PF07739">
    <property type="entry name" value="TipAS"/>
    <property type="match status" value="1"/>
</dbReference>
<dbReference type="PANTHER" id="PTHR30204:SF90">
    <property type="entry name" value="HTH-TYPE TRANSCRIPTIONAL ACTIVATOR MTA"/>
    <property type="match status" value="1"/>
</dbReference>
<dbReference type="PANTHER" id="PTHR30204">
    <property type="entry name" value="REDOX-CYCLING DRUG-SENSING TRANSCRIPTIONAL ACTIVATOR SOXR"/>
    <property type="match status" value="1"/>
</dbReference>
<dbReference type="SMART" id="SM00422">
    <property type="entry name" value="HTH_MERR"/>
    <property type="match status" value="1"/>
</dbReference>
<dbReference type="AlphaFoldDB" id="A0A853B678"/>
<feature type="region of interest" description="Disordered" evidence="2">
    <location>
        <begin position="217"/>
        <end position="241"/>
    </location>
</feature>
<dbReference type="Pfam" id="PF13411">
    <property type="entry name" value="MerR_1"/>
    <property type="match status" value="1"/>
</dbReference>
<dbReference type="InterPro" id="IPR009061">
    <property type="entry name" value="DNA-bd_dom_put_sf"/>
</dbReference>
<dbReference type="RefSeq" id="WP_179774305.1">
    <property type="nucleotide sequence ID" value="NZ_JACCFK010000001.1"/>
</dbReference>
<dbReference type="InterPro" id="IPR000551">
    <property type="entry name" value="MerR-type_HTH_dom"/>
</dbReference>
<dbReference type="InterPro" id="IPR047057">
    <property type="entry name" value="MerR_fam"/>
</dbReference>
<accession>A0A853B678</accession>
<evidence type="ECO:0000256" key="1">
    <source>
        <dbReference type="ARBA" id="ARBA00023125"/>
    </source>
</evidence>
<gene>
    <name evidence="4" type="ORF">HNR02_003597</name>
</gene>
<dbReference type="GO" id="GO:0003700">
    <property type="term" value="F:DNA-binding transcription factor activity"/>
    <property type="evidence" value="ECO:0007669"/>
    <property type="project" value="InterPro"/>
</dbReference>
<reference evidence="4 5" key="1">
    <citation type="submission" date="2020-07" db="EMBL/GenBank/DDBJ databases">
        <title>Sequencing the genomes of 1000 actinobacteria strains.</title>
        <authorList>
            <person name="Klenk H.-P."/>
        </authorList>
    </citation>
    <scope>NUCLEOTIDE SEQUENCE [LARGE SCALE GENOMIC DNA]</scope>
    <source>
        <strain evidence="4 5">DSM 104006</strain>
    </source>
</reference>
<keyword evidence="1 4" id="KW-0238">DNA-binding</keyword>
<dbReference type="PRINTS" id="PR00040">
    <property type="entry name" value="HTHMERR"/>
</dbReference>
<organism evidence="4 5">
    <name type="scientific">Amycolatopsis endophytica</name>
    <dbReference type="NCBI Taxonomy" id="860233"/>
    <lineage>
        <taxon>Bacteria</taxon>
        <taxon>Bacillati</taxon>
        <taxon>Actinomycetota</taxon>
        <taxon>Actinomycetes</taxon>
        <taxon>Pseudonocardiales</taxon>
        <taxon>Pseudonocardiaceae</taxon>
        <taxon>Amycolatopsis</taxon>
    </lineage>
</organism>
<dbReference type="InterPro" id="IPR012925">
    <property type="entry name" value="TipAS_dom"/>
</dbReference>
<evidence type="ECO:0000259" key="3">
    <source>
        <dbReference type="PROSITE" id="PS50937"/>
    </source>
</evidence>